<comment type="pathway">
    <text evidence="1">Mycotoxin biosynthesis.</text>
</comment>
<evidence type="ECO:0000313" key="5">
    <source>
        <dbReference type="Proteomes" id="UP001140510"/>
    </source>
</evidence>
<organism evidence="4 5">
    <name type="scientific">Didymella pomorum</name>
    <dbReference type="NCBI Taxonomy" id="749634"/>
    <lineage>
        <taxon>Eukaryota</taxon>
        <taxon>Fungi</taxon>
        <taxon>Dikarya</taxon>
        <taxon>Ascomycota</taxon>
        <taxon>Pezizomycotina</taxon>
        <taxon>Dothideomycetes</taxon>
        <taxon>Pleosporomycetidae</taxon>
        <taxon>Pleosporales</taxon>
        <taxon>Pleosporineae</taxon>
        <taxon>Didymellaceae</taxon>
        <taxon>Didymella</taxon>
    </lineage>
</organism>
<keyword evidence="5" id="KW-1185">Reference proteome</keyword>
<dbReference type="EMBL" id="JAPEVA010000075">
    <property type="protein sequence ID" value="KAJ4401348.1"/>
    <property type="molecule type" value="Genomic_DNA"/>
</dbReference>
<feature type="transmembrane region" description="Helical" evidence="3">
    <location>
        <begin position="60"/>
        <end position="79"/>
    </location>
</feature>
<comment type="caution">
    <text evidence="4">The sequence shown here is derived from an EMBL/GenBank/DDBJ whole genome shotgun (WGS) entry which is preliminary data.</text>
</comment>
<dbReference type="PANTHER" id="PTHR33365">
    <property type="entry name" value="YALI0B05434P"/>
    <property type="match status" value="1"/>
</dbReference>
<gene>
    <name evidence="4" type="ORF">N0V91_008012</name>
</gene>
<sequence>MADLGRAEERSNLQIAPATLSYFRFQRPKKHSYHDITNSESEKLTDADELEDPHRPRRQYFNVNIWFFTTILLLTFSVAQNRNVFRSYSRASGSYETGFSTDLPAPQRTIHVERHRFTAALRDHSNGSLYMFSDASKPQYVGLPNPAVDANWDALTHGRYFALTTPESSMLHRDTQAAGTIRFALYGSDQHPSIFAGPDVLHSLHCLNAVRKHLDHEYYVAHMELPAEYRRMHIDHCIDQLRQSIMCHADLPPVTLKPV</sequence>
<dbReference type="OrthoDB" id="3687641at2759"/>
<keyword evidence="3" id="KW-1133">Transmembrane helix</keyword>
<dbReference type="Pfam" id="PF11807">
    <property type="entry name" value="UstYa"/>
    <property type="match status" value="1"/>
</dbReference>
<evidence type="ECO:0000313" key="4">
    <source>
        <dbReference type="EMBL" id="KAJ4401348.1"/>
    </source>
</evidence>
<proteinExistence type="inferred from homology"/>
<comment type="similarity">
    <text evidence="2">Belongs to the ustYa family.</text>
</comment>
<keyword evidence="3" id="KW-0472">Membrane</keyword>
<accession>A0A9W8Z7M0</accession>
<dbReference type="PANTHER" id="PTHR33365:SF4">
    <property type="entry name" value="CYCLOCHLOROTINE BIOSYNTHESIS PROTEIN O"/>
    <property type="match status" value="1"/>
</dbReference>
<dbReference type="AlphaFoldDB" id="A0A9W8Z7M0"/>
<protein>
    <submittedName>
        <fullName evidence="4">Uncharacterized protein</fullName>
    </submittedName>
</protein>
<dbReference type="GO" id="GO:0043386">
    <property type="term" value="P:mycotoxin biosynthetic process"/>
    <property type="evidence" value="ECO:0007669"/>
    <property type="project" value="InterPro"/>
</dbReference>
<dbReference type="Proteomes" id="UP001140510">
    <property type="component" value="Unassembled WGS sequence"/>
</dbReference>
<evidence type="ECO:0000256" key="2">
    <source>
        <dbReference type="ARBA" id="ARBA00035112"/>
    </source>
</evidence>
<keyword evidence="3" id="KW-0812">Transmembrane</keyword>
<evidence type="ECO:0000256" key="1">
    <source>
        <dbReference type="ARBA" id="ARBA00004685"/>
    </source>
</evidence>
<evidence type="ECO:0000256" key="3">
    <source>
        <dbReference type="SAM" id="Phobius"/>
    </source>
</evidence>
<dbReference type="InterPro" id="IPR021765">
    <property type="entry name" value="UstYa-like"/>
</dbReference>
<name>A0A9W8Z7M0_9PLEO</name>
<reference evidence="4" key="1">
    <citation type="submission" date="2022-10" db="EMBL/GenBank/DDBJ databases">
        <title>Tapping the CABI collections for fungal endophytes: first genome assemblies for Collariella, Neodidymelliopsis, Ascochyta clinopodiicola, Didymella pomorum, Didymosphaeria variabile, Neocosmospora piperis and Neocucurbitaria cava.</title>
        <authorList>
            <person name="Hill R."/>
        </authorList>
    </citation>
    <scope>NUCLEOTIDE SEQUENCE</scope>
    <source>
        <strain evidence="4">IMI 355091</strain>
    </source>
</reference>